<protein>
    <submittedName>
        <fullName evidence="1">Uncharacterized protein</fullName>
    </submittedName>
</protein>
<evidence type="ECO:0000313" key="2">
    <source>
        <dbReference type="Proteomes" id="UP001175261"/>
    </source>
</evidence>
<dbReference type="Proteomes" id="UP001175261">
    <property type="component" value="Unassembled WGS sequence"/>
</dbReference>
<evidence type="ECO:0000313" key="1">
    <source>
        <dbReference type="EMBL" id="KAK0386202.1"/>
    </source>
</evidence>
<proteinExistence type="predicted"/>
<sequence>MTGDALNHLSCSAESRLVERSYASSDDGCIRRLLQTAQNSSISWAKPFSVHCIVPLDSSCHSTTFCQRSLRAKPLYRPRETFPLCRFVGSELRCGTFKTLPHSPPLCVPFRVLQMELSDILQVICLIAYFLLDVGARQPDQIGVFHQPPLPIGCVRNGWHAGQFRQQRDDPDEGLFRHHESVRCQAVRPSTECPIGRSEPGAVPYKNAAPQTDRGGLMLGGDDNTDQQSSTMYKGDIFDTGFKDYANKPCDHINQHDCRNTCDSKRSLCDTCARKVAAGKPCT</sequence>
<reference evidence="1" key="1">
    <citation type="submission" date="2022-10" db="EMBL/GenBank/DDBJ databases">
        <title>Determination and structural analysis of whole genome sequence of Sarocladium strictum F4-1.</title>
        <authorList>
            <person name="Hu L."/>
            <person name="Jiang Y."/>
        </authorList>
    </citation>
    <scope>NUCLEOTIDE SEQUENCE</scope>
    <source>
        <strain evidence="1">F4-1</strain>
    </source>
</reference>
<dbReference type="AlphaFoldDB" id="A0AA39GHI6"/>
<comment type="caution">
    <text evidence="1">The sequence shown here is derived from an EMBL/GenBank/DDBJ whole genome shotgun (WGS) entry which is preliminary data.</text>
</comment>
<name>A0AA39GHI6_SARSR</name>
<keyword evidence="2" id="KW-1185">Reference proteome</keyword>
<accession>A0AA39GHI6</accession>
<dbReference type="EMBL" id="JAPDFR010000005">
    <property type="protein sequence ID" value="KAK0386202.1"/>
    <property type="molecule type" value="Genomic_DNA"/>
</dbReference>
<organism evidence="1 2">
    <name type="scientific">Sarocladium strictum</name>
    <name type="common">Black bundle disease fungus</name>
    <name type="synonym">Acremonium strictum</name>
    <dbReference type="NCBI Taxonomy" id="5046"/>
    <lineage>
        <taxon>Eukaryota</taxon>
        <taxon>Fungi</taxon>
        <taxon>Dikarya</taxon>
        <taxon>Ascomycota</taxon>
        <taxon>Pezizomycotina</taxon>
        <taxon>Sordariomycetes</taxon>
        <taxon>Hypocreomycetidae</taxon>
        <taxon>Hypocreales</taxon>
        <taxon>Sarocladiaceae</taxon>
        <taxon>Sarocladium</taxon>
    </lineage>
</organism>
<gene>
    <name evidence="1" type="ORF">NLU13_6039</name>
</gene>